<evidence type="ECO:0000313" key="4">
    <source>
        <dbReference type="WBParaSite" id="ASIM_0000603201-mRNA-1"/>
    </source>
</evidence>
<dbReference type="EMBL" id="UYRR01011842">
    <property type="protein sequence ID" value="VDK26122.1"/>
    <property type="molecule type" value="Genomic_DNA"/>
</dbReference>
<dbReference type="SUPFAM" id="SSF50249">
    <property type="entry name" value="Nucleic acid-binding proteins"/>
    <property type="match status" value="1"/>
</dbReference>
<dbReference type="InterPro" id="IPR045209">
    <property type="entry name" value="Rrp5"/>
</dbReference>
<keyword evidence="3" id="KW-1185">Reference proteome</keyword>
<protein>
    <submittedName>
        <fullName evidence="4">S1 motif domain-containing protein</fullName>
    </submittedName>
</protein>
<dbReference type="PANTHER" id="PTHR23270">
    <property type="entry name" value="PROGRAMMED CELL DEATH PROTEIN 11 PRE-RRNA PROCESSING PROTEIN RRP5"/>
    <property type="match status" value="1"/>
</dbReference>
<dbReference type="OrthoDB" id="412781at2759"/>
<evidence type="ECO:0000313" key="3">
    <source>
        <dbReference type="Proteomes" id="UP000267096"/>
    </source>
</evidence>
<reference evidence="2 3" key="2">
    <citation type="submission" date="2018-11" db="EMBL/GenBank/DDBJ databases">
        <authorList>
            <consortium name="Pathogen Informatics"/>
        </authorList>
    </citation>
    <scope>NUCLEOTIDE SEQUENCE [LARGE SCALE GENOMIC DNA]</scope>
</reference>
<name>A0A0M3JEI6_ANISI</name>
<proteinExistence type="predicted"/>
<dbReference type="GO" id="GO:0003723">
    <property type="term" value="F:RNA binding"/>
    <property type="evidence" value="ECO:0007669"/>
    <property type="project" value="TreeGrafter"/>
</dbReference>
<dbReference type="AlphaFoldDB" id="A0A0M3JEI6"/>
<evidence type="ECO:0000313" key="2">
    <source>
        <dbReference type="EMBL" id="VDK26122.1"/>
    </source>
</evidence>
<dbReference type="GO" id="GO:0006364">
    <property type="term" value="P:rRNA processing"/>
    <property type="evidence" value="ECO:0007669"/>
    <property type="project" value="InterPro"/>
</dbReference>
<accession>A0A0M3JEI6</accession>
<evidence type="ECO:0000259" key="1">
    <source>
        <dbReference type="PROSITE" id="PS50126"/>
    </source>
</evidence>
<dbReference type="WBParaSite" id="ASIM_0000603201-mRNA-1">
    <property type="protein sequence ID" value="ASIM_0000603201-mRNA-1"/>
    <property type="gene ID" value="ASIM_0000603201"/>
</dbReference>
<feature type="domain" description="S1 motif" evidence="1">
    <location>
        <begin position="44"/>
        <end position="95"/>
    </location>
</feature>
<dbReference type="InterPro" id="IPR003029">
    <property type="entry name" value="S1_domain"/>
</dbReference>
<dbReference type="GO" id="GO:0032040">
    <property type="term" value="C:small-subunit processome"/>
    <property type="evidence" value="ECO:0007669"/>
    <property type="project" value="TreeGrafter"/>
</dbReference>
<dbReference type="Proteomes" id="UP000267096">
    <property type="component" value="Unassembled WGS sequence"/>
</dbReference>
<dbReference type="PANTHER" id="PTHR23270:SF10">
    <property type="entry name" value="PROTEIN RRP5 HOMOLOG"/>
    <property type="match status" value="1"/>
</dbReference>
<organism evidence="4">
    <name type="scientific">Anisakis simplex</name>
    <name type="common">Herring worm</name>
    <dbReference type="NCBI Taxonomy" id="6269"/>
    <lineage>
        <taxon>Eukaryota</taxon>
        <taxon>Metazoa</taxon>
        <taxon>Ecdysozoa</taxon>
        <taxon>Nematoda</taxon>
        <taxon>Chromadorea</taxon>
        <taxon>Rhabditida</taxon>
        <taxon>Spirurina</taxon>
        <taxon>Ascaridomorpha</taxon>
        <taxon>Ascaridoidea</taxon>
        <taxon>Anisakidae</taxon>
        <taxon>Anisakis</taxon>
        <taxon>Anisakis simplex complex</taxon>
    </lineage>
</organism>
<dbReference type="Pfam" id="PF00575">
    <property type="entry name" value="S1"/>
    <property type="match status" value="1"/>
</dbReference>
<gene>
    <name evidence="2" type="ORF">ASIM_LOCUS5821</name>
</gene>
<sequence>MYKRGTIHKARVLSYKMIERQLVVSTKSEIFNQKMVSLADAVPGEKVRAKIESVQPNGLFVRVYNQISGFIPLTLVSDKQFTRIEKHYSKDIYVP</sequence>
<reference evidence="4" key="1">
    <citation type="submission" date="2017-02" db="UniProtKB">
        <authorList>
            <consortium name="WormBaseParasite"/>
        </authorList>
    </citation>
    <scope>IDENTIFICATION</scope>
</reference>
<dbReference type="Gene3D" id="2.40.50.140">
    <property type="entry name" value="Nucleic acid-binding proteins"/>
    <property type="match status" value="1"/>
</dbReference>
<dbReference type="PROSITE" id="PS50126">
    <property type="entry name" value="S1"/>
    <property type="match status" value="1"/>
</dbReference>
<dbReference type="InterPro" id="IPR012340">
    <property type="entry name" value="NA-bd_OB-fold"/>
</dbReference>